<dbReference type="Gene3D" id="3.40.190.290">
    <property type="match status" value="1"/>
</dbReference>
<dbReference type="InterPro" id="IPR005119">
    <property type="entry name" value="LysR_subst-bd"/>
</dbReference>
<dbReference type="PRINTS" id="PR00039">
    <property type="entry name" value="HTHLYSR"/>
</dbReference>
<reference evidence="6" key="1">
    <citation type="submission" date="2021-02" db="EMBL/GenBank/DDBJ databases">
        <title>Infant gut strain persistence is associated with maternal origin, phylogeny, and functional potential including surface adhesion and iron acquisition.</title>
        <authorList>
            <person name="Lou Y.C."/>
        </authorList>
    </citation>
    <scope>NUCLEOTIDE SEQUENCE</scope>
    <source>
        <strain evidence="6">L3_106_000M1_dasL3_106_000M1_concoct_15</strain>
    </source>
</reference>
<evidence type="ECO:0000313" key="6">
    <source>
        <dbReference type="EMBL" id="MBS5520470.1"/>
    </source>
</evidence>
<accession>A0A943ELB2</accession>
<dbReference type="AlphaFoldDB" id="A0A943ELB2"/>
<comment type="similarity">
    <text evidence="1">Belongs to the LysR transcriptional regulatory family.</text>
</comment>
<dbReference type="InterPro" id="IPR036390">
    <property type="entry name" value="WH_DNA-bd_sf"/>
</dbReference>
<evidence type="ECO:0000256" key="4">
    <source>
        <dbReference type="ARBA" id="ARBA00023163"/>
    </source>
</evidence>
<keyword evidence="4" id="KW-0804">Transcription</keyword>
<dbReference type="PANTHER" id="PTHR30126">
    <property type="entry name" value="HTH-TYPE TRANSCRIPTIONAL REGULATOR"/>
    <property type="match status" value="1"/>
</dbReference>
<dbReference type="Pfam" id="PF03466">
    <property type="entry name" value="LysR_substrate"/>
    <property type="match status" value="1"/>
</dbReference>
<evidence type="ECO:0000256" key="2">
    <source>
        <dbReference type="ARBA" id="ARBA00023015"/>
    </source>
</evidence>
<dbReference type="SUPFAM" id="SSF46785">
    <property type="entry name" value="Winged helix' DNA-binding domain"/>
    <property type="match status" value="1"/>
</dbReference>
<dbReference type="GO" id="GO:0000976">
    <property type="term" value="F:transcription cis-regulatory region binding"/>
    <property type="evidence" value="ECO:0007669"/>
    <property type="project" value="TreeGrafter"/>
</dbReference>
<organism evidence="6 7">
    <name type="scientific">Acidaminococcus intestini</name>
    <dbReference type="NCBI Taxonomy" id="187327"/>
    <lineage>
        <taxon>Bacteria</taxon>
        <taxon>Bacillati</taxon>
        <taxon>Bacillota</taxon>
        <taxon>Negativicutes</taxon>
        <taxon>Acidaminococcales</taxon>
        <taxon>Acidaminococcaceae</taxon>
        <taxon>Acidaminococcus</taxon>
    </lineage>
</organism>
<evidence type="ECO:0000256" key="3">
    <source>
        <dbReference type="ARBA" id="ARBA00023125"/>
    </source>
</evidence>
<keyword evidence="3" id="KW-0238">DNA-binding</keyword>
<dbReference type="InterPro" id="IPR000847">
    <property type="entry name" value="LysR_HTH_N"/>
</dbReference>
<comment type="caution">
    <text evidence="6">The sequence shown here is derived from an EMBL/GenBank/DDBJ whole genome shotgun (WGS) entry which is preliminary data.</text>
</comment>
<dbReference type="InterPro" id="IPR036388">
    <property type="entry name" value="WH-like_DNA-bd_sf"/>
</dbReference>
<evidence type="ECO:0000256" key="1">
    <source>
        <dbReference type="ARBA" id="ARBA00009437"/>
    </source>
</evidence>
<gene>
    <name evidence="6" type="ORF">KHX13_09220</name>
</gene>
<evidence type="ECO:0000313" key="7">
    <source>
        <dbReference type="Proteomes" id="UP000754226"/>
    </source>
</evidence>
<dbReference type="EMBL" id="JAGZCZ010000013">
    <property type="protein sequence ID" value="MBS5520470.1"/>
    <property type="molecule type" value="Genomic_DNA"/>
</dbReference>
<sequence>MNLSFRQMEYICAIADTGSYCAAAKKLYVTQPTLSIAVKNIEKILGTPLFIRKKSDVIPTAEGAIVLAYAHKILQLQKEMERKLYHQQEAHIKKIRIGIYSILNTLIIPPLLVRFKKKHPDIEISSIHGHYQALDNSLSKNNLDLIVCVQDQDNPLFDCIHLKREHFLLAIPPEHAACKKAIVMENLPYPYLDIRELDQDPIFFQYPHQQIRWQENKLLEISGFHPKEIKEVESIQLAIQLASEKLGVAFTMESYIKSFHTQKPLAYYVTGDQKQTPWLTICTARGLSRDPVVQDCIEILRELVNER</sequence>
<dbReference type="Gene3D" id="1.10.10.10">
    <property type="entry name" value="Winged helix-like DNA-binding domain superfamily/Winged helix DNA-binding domain"/>
    <property type="match status" value="1"/>
</dbReference>
<dbReference type="PANTHER" id="PTHR30126:SF40">
    <property type="entry name" value="HTH-TYPE TRANSCRIPTIONAL REGULATOR GLTR"/>
    <property type="match status" value="1"/>
</dbReference>
<dbReference type="GO" id="GO:0003700">
    <property type="term" value="F:DNA-binding transcription factor activity"/>
    <property type="evidence" value="ECO:0007669"/>
    <property type="project" value="InterPro"/>
</dbReference>
<proteinExistence type="inferred from homology"/>
<protein>
    <submittedName>
        <fullName evidence="6">LysR family transcriptional regulator</fullName>
    </submittedName>
</protein>
<dbReference type="SUPFAM" id="SSF53850">
    <property type="entry name" value="Periplasmic binding protein-like II"/>
    <property type="match status" value="1"/>
</dbReference>
<keyword evidence="2" id="KW-0805">Transcription regulation</keyword>
<evidence type="ECO:0000259" key="5">
    <source>
        <dbReference type="PROSITE" id="PS50931"/>
    </source>
</evidence>
<dbReference type="PROSITE" id="PS50931">
    <property type="entry name" value="HTH_LYSR"/>
    <property type="match status" value="1"/>
</dbReference>
<dbReference type="Pfam" id="PF00126">
    <property type="entry name" value="HTH_1"/>
    <property type="match status" value="1"/>
</dbReference>
<dbReference type="Proteomes" id="UP000754226">
    <property type="component" value="Unassembled WGS sequence"/>
</dbReference>
<feature type="domain" description="HTH lysR-type" evidence="5">
    <location>
        <begin position="1"/>
        <end position="60"/>
    </location>
</feature>
<name>A0A943ELB2_9FIRM</name>
<dbReference type="CDD" id="cd05466">
    <property type="entry name" value="PBP2_LTTR_substrate"/>
    <property type="match status" value="1"/>
</dbReference>